<dbReference type="GeneTree" id="ENSGT00940000164423"/>
<dbReference type="Proteomes" id="UP000008672">
    <property type="component" value="Unassembled WGS sequence"/>
</dbReference>
<dbReference type="STRING" id="7897.ENSLACP00000013017"/>
<dbReference type="InterPro" id="IPR002181">
    <property type="entry name" value="Fibrinogen_a/b/g_C_dom"/>
</dbReference>
<evidence type="ECO:0000256" key="1">
    <source>
        <dbReference type="SAM" id="MobiDB-lite"/>
    </source>
</evidence>
<organism evidence="3 4">
    <name type="scientific">Latimeria chalumnae</name>
    <name type="common">Coelacanth</name>
    <dbReference type="NCBI Taxonomy" id="7897"/>
    <lineage>
        <taxon>Eukaryota</taxon>
        <taxon>Metazoa</taxon>
        <taxon>Chordata</taxon>
        <taxon>Craniata</taxon>
        <taxon>Vertebrata</taxon>
        <taxon>Euteleostomi</taxon>
        <taxon>Coelacanthiformes</taxon>
        <taxon>Coelacanthidae</taxon>
        <taxon>Latimeria</taxon>
    </lineage>
</organism>
<dbReference type="InterPro" id="IPR036056">
    <property type="entry name" value="Fibrinogen-like_C"/>
</dbReference>
<dbReference type="GO" id="GO:0005615">
    <property type="term" value="C:extracellular space"/>
    <property type="evidence" value="ECO:0007669"/>
    <property type="project" value="TreeGrafter"/>
</dbReference>
<dbReference type="Gene3D" id="3.90.215.10">
    <property type="entry name" value="Gamma Fibrinogen, chain A, domain 1"/>
    <property type="match status" value="1"/>
</dbReference>
<name>H3ATP6_LATCH</name>
<protein>
    <recommendedName>
        <fullName evidence="2">Fibrinogen C-terminal domain-containing protein</fullName>
    </recommendedName>
</protein>
<evidence type="ECO:0000259" key="2">
    <source>
        <dbReference type="PROSITE" id="PS51406"/>
    </source>
</evidence>
<sequence length="204" mass="23591">DCEELYVTGHTQSGIYVIRPDNSPELVVYCEMDYDCSGWTTIQKNSDNTEITWTEAWTTYKYGFGNIEADHWLGNEYTRRILQQKLYKVRVLLWDANNNHRYAEYDSFMLDDEAGSYRLRLGAYEGNAGDSLSATATNTHDNSQFSTKDNDNDQSTKNCAKSAKGGWWYDDCYSSQLNRQIGLHWETLCDHNCKRSKILIKPVN</sequence>
<reference evidence="3" key="2">
    <citation type="submission" date="2025-08" db="UniProtKB">
        <authorList>
            <consortium name="Ensembl"/>
        </authorList>
    </citation>
    <scope>IDENTIFICATION</scope>
</reference>
<dbReference type="EMBL" id="AFYH01026756">
    <property type="status" value="NOT_ANNOTATED_CDS"/>
    <property type="molecule type" value="Genomic_DNA"/>
</dbReference>
<dbReference type="CDD" id="cd00087">
    <property type="entry name" value="FReD"/>
    <property type="match status" value="1"/>
</dbReference>
<dbReference type="AlphaFoldDB" id="H3ATP6"/>
<reference evidence="3" key="3">
    <citation type="submission" date="2025-09" db="UniProtKB">
        <authorList>
            <consortium name="Ensembl"/>
        </authorList>
    </citation>
    <scope>IDENTIFICATION</scope>
</reference>
<feature type="region of interest" description="Disordered" evidence="1">
    <location>
        <begin position="137"/>
        <end position="157"/>
    </location>
</feature>
<dbReference type="InterPro" id="IPR014716">
    <property type="entry name" value="Fibrinogen_a/b/g_C_1"/>
</dbReference>
<keyword evidence="4" id="KW-1185">Reference proteome</keyword>
<dbReference type="SUPFAM" id="SSF56496">
    <property type="entry name" value="Fibrinogen C-terminal domain-like"/>
    <property type="match status" value="1"/>
</dbReference>
<dbReference type="PANTHER" id="PTHR19143">
    <property type="entry name" value="FIBRINOGEN/TENASCIN/ANGIOPOEITIN"/>
    <property type="match status" value="1"/>
</dbReference>
<feature type="domain" description="Fibrinogen C-terminal" evidence="2">
    <location>
        <begin position="1"/>
        <end position="204"/>
    </location>
</feature>
<dbReference type="eggNOG" id="KOG2579">
    <property type="taxonomic scope" value="Eukaryota"/>
</dbReference>
<dbReference type="InParanoid" id="H3ATP6"/>
<dbReference type="PANTHER" id="PTHR19143:SF457">
    <property type="entry name" value="FIBRINOGEN C-TERMINAL DOMAIN-CONTAINING PROTEIN"/>
    <property type="match status" value="1"/>
</dbReference>
<dbReference type="Ensembl" id="ENSLACT00000013112.1">
    <property type="protein sequence ID" value="ENSLACP00000013017.1"/>
    <property type="gene ID" value="ENSLACG00000011468.1"/>
</dbReference>
<evidence type="ECO:0000313" key="3">
    <source>
        <dbReference type="Ensembl" id="ENSLACP00000013017.1"/>
    </source>
</evidence>
<dbReference type="HOGENOM" id="CLU_038628_7_0_1"/>
<evidence type="ECO:0000313" key="4">
    <source>
        <dbReference type="Proteomes" id="UP000008672"/>
    </source>
</evidence>
<accession>H3ATP6</accession>
<dbReference type="InterPro" id="IPR050373">
    <property type="entry name" value="Fibrinogen_C-term_domain"/>
</dbReference>
<dbReference type="Pfam" id="PF00147">
    <property type="entry name" value="Fibrinogen_C"/>
    <property type="match status" value="1"/>
</dbReference>
<proteinExistence type="predicted"/>
<dbReference type="OMA" id="NMHDNMR"/>
<dbReference type="SMART" id="SM00186">
    <property type="entry name" value="FBG"/>
    <property type="match status" value="1"/>
</dbReference>
<dbReference type="Bgee" id="ENSLACG00000011468">
    <property type="expression patterns" value="Expressed in mesonephros"/>
</dbReference>
<dbReference type="PROSITE" id="PS51406">
    <property type="entry name" value="FIBRINOGEN_C_2"/>
    <property type="match status" value="1"/>
</dbReference>
<reference evidence="4" key="1">
    <citation type="submission" date="2011-08" db="EMBL/GenBank/DDBJ databases">
        <title>The draft genome of Latimeria chalumnae.</title>
        <authorList>
            <person name="Di Palma F."/>
            <person name="Alfoldi J."/>
            <person name="Johnson J."/>
            <person name="Berlin A."/>
            <person name="Gnerre S."/>
            <person name="Jaffe D."/>
            <person name="MacCallum I."/>
            <person name="Young S."/>
            <person name="Walker B.J."/>
            <person name="Lander E."/>
            <person name="Lindblad-Toh K."/>
        </authorList>
    </citation>
    <scope>NUCLEOTIDE SEQUENCE [LARGE SCALE GENOMIC DNA]</scope>
    <source>
        <strain evidence="4">Wild caught</strain>
    </source>
</reference>